<dbReference type="Proteomes" id="UP000327044">
    <property type="component" value="Unassembled WGS sequence"/>
</dbReference>
<gene>
    <name evidence="8" type="ORF">PPYR_12350</name>
    <name evidence="7" type="ORF">PPYR_13575</name>
</gene>
<dbReference type="OrthoDB" id="6359065at2759"/>
<protein>
    <recommendedName>
        <fullName evidence="5">Spaetzle domain-containing protein</fullName>
    </recommendedName>
</protein>
<dbReference type="EMBL" id="GEZM01045136">
    <property type="protein sequence ID" value="JAV77903.1"/>
    <property type="molecule type" value="Transcribed_RNA"/>
</dbReference>
<evidence type="ECO:0000313" key="8">
    <source>
        <dbReference type="EMBL" id="KAB0795511.1"/>
    </source>
</evidence>
<dbReference type="SUPFAM" id="SSF57501">
    <property type="entry name" value="Cystine-knot cytokines"/>
    <property type="match status" value="1"/>
</dbReference>
<proteinExistence type="predicted"/>
<evidence type="ECO:0000256" key="4">
    <source>
        <dbReference type="SAM" id="SignalP"/>
    </source>
</evidence>
<dbReference type="AlphaFoldDB" id="A0A1Y1LWJ0"/>
<dbReference type="Pfam" id="PF16077">
    <property type="entry name" value="Spaetzle"/>
    <property type="match status" value="1"/>
</dbReference>
<reference evidence="7 9" key="2">
    <citation type="journal article" date="2018" name="Elife">
        <title>Firefly genomes illuminate parallel origins of bioluminescence in beetles.</title>
        <authorList>
            <person name="Fallon T.R."/>
            <person name="Lower S.E."/>
            <person name="Chang C.H."/>
            <person name="Bessho-Uehara M."/>
            <person name="Martin G.J."/>
            <person name="Bewick A.J."/>
            <person name="Behringer M."/>
            <person name="Debat H.J."/>
            <person name="Wong I."/>
            <person name="Day J.C."/>
            <person name="Suvorov A."/>
            <person name="Silva C.J."/>
            <person name="Stanger-Hall K.F."/>
            <person name="Hall D.W."/>
            <person name="Schmitz R.J."/>
            <person name="Nelson D.R."/>
            <person name="Lewis S.M."/>
            <person name="Shigenobu S."/>
            <person name="Bybee S.M."/>
            <person name="Larracuente A.M."/>
            <person name="Oba Y."/>
            <person name="Weng J.K."/>
        </authorList>
    </citation>
    <scope>NUCLEOTIDE SEQUENCE [LARGE SCALE GENOMIC DNA]</scope>
    <source>
        <strain evidence="7">1611_PpyrPB1</strain>
        <tissue evidence="7">Whole body</tissue>
    </source>
</reference>
<dbReference type="InterPro" id="IPR032104">
    <property type="entry name" value="Spaetzle"/>
</dbReference>
<sequence length="257" mass="28508">MLSSVFVSLSVFTVIRLKIGETASLSQPCSAIISKKRADNLEGDESLLLNITPNFTLSEPTQPVLTNQTKRHSAIVFPDSTEDLADIIFPVDVSQCGTASTVCEDVTSYPYEHIKFVLNKRNDAKGFFGVDEGAIEHRIGEPDDNFICASLEKTIFPKAGKNKYSKWKYIINQGDNDGYVQGVRIETCVKLNGPCNLLGSAPYGFITSCKQKYIYRRLLSVSDSGMPIADTFQIPSACCCSYRRNNDYLLNFGRKIP</sequence>
<accession>A0A1Y1LWJ0</accession>
<evidence type="ECO:0000313" key="9">
    <source>
        <dbReference type="Proteomes" id="UP000327044"/>
    </source>
</evidence>
<dbReference type="GO" id="GO:0005121">
    <property type="term" value="F:Toll binding"/>
    <property type="evidence" value="ECO:0007669"/>
    <property type="project" value="TreeGrafter"/>
</dbReference>
<dbReference type="GO" id="GO:0021556">
    <property type="term" value="P:central nervous system formation"/>
    <property type="evidence" value="ECO:0007669"/>
    <property type="project" value="TreeGrafter"/>
</dbReference>
<evidence type="ECO:0000256" key="1">
    <source>
        <dbReference type="ARBA" id="ARBA00022729"/>
    </source>
</evidence>
<keyword evidence="9" id="KW-1185">Reference proteome</keyword>
<dbReference type="GO" id="GO:0005615">
    <property type="term" value="C:extracellular space"/>
    <property type="evidence" value="ECO:0007669"/>
    <property type="project" value="UniProtKB-ARBA"/>
</dbReference>
<feature type="domain" description="Spaetzle" evidence="5">
    <location>
        <begin position="146"/>
        <end position="241"/>
    </location>
</feature>
<dbReference type="EMBL" id="VVIM01000008">
    <property type="protein sequence ID" value="KAB0795511.1"/>
    <property type="molecule type" value="Genomic_DNA"/>
</dbReference>
<evidence type="ECO:0000313" key="6">
    <source>
        <dbReference type="EMBL" id="JAV77903.1"/>
    </source>
</evidence>
<reference evidence="7" key="3">
    <citation type="submission" date="2019-08" db="EMBL/GenBank/DDBJ databases">
        <authorList>
            <consortium name="Photinus pyralis genome working group"/>
            <person name="Fallon T.R."/>
            <person name="Sander Lower S.E."/>
            <person name="Weng J.-K."/>
        </authorList>
    </citation>
    <scope>NUCLEOTIDE SEQUENCE</scope>
    <source>
        <strain evidence="7">1611_PpyrPB1</strain>
        <tissue evidence="7">Whole body</tissue>
    </source>
</reference>
<dbReference type="InParanoid" id="A0A1Y1LWJ0"/>
<dbReference type="FunCoup" id="A0A1Y1LWJ0">
    <property type="interactions" value="74"/>
</dbReference>
<keyword evidence="3" id="KW-0325">Glycoprotein</keyword>
<evidence type="ECO:0000256" key="2">
    <source>
        <dbReference type="ARBA" id="ARBA00023157"/>
    </source>
</evidence>
<dbReference type="Gene3D" id="2.10.90.10">
    <property type="entry name" value="Cystine-knot cytokines"/>
    <property type="match status" value="1"/>
</dbReference>
<evidence type="ECO:0000259" key="5">
    <source>
        <dbReference type="Pfam" id="PF16077"/>
    </source>
</evidence>
<dbReference type="PANTHER" id="PTHR23199:SF12">
    <property type="entry name" value="NEUROTROPHIN 1-RELATED"/>
    <property type="match status" value="1"/>
</dbReference>
<dbReference type="GO" id="GO:0045087">
    <property type="term" value="P:innate immune response"/>
    <property type="evidence" value="ECO:0007669"/>
    <property type="project" value="TreeGrafter"/>
</dbReference>
<evidence type="ECO:0000313" key="7">
    <source>
        <dbReference type="EMBL" id="KAB0793955.1"/>
    </source>
</evidence>
<evidence type="ECO:0000256" key="3">
    <source>
        <dbReference type="ARBA" id="ARBA00023180"/>
    </source>
</evidence>
<feature type="chain" id="PRO_5033289894" description="Spaetzle domain-containing protein" evidence="4">
    <location>
        <begin position="21"/>
        <end position="257"/>
    </location>
</feature>
<dbReference type="GO" id="GO:0008083">
    <property type="term" value="F:growth factor activity"/>
    <property type="evidence" value="ECO:0007669"/>
    <property type="project" value="TreeGrafter"/>
</dbReference>
<keyword evidence="2" id="KW-1015">Disulfide bond</keyword>
<feature type="signal peptide" evidence="4">
    <location>
        <begin position="1"/>
        <end position="20"/>
    </location>
</feature>
<dbReference type="InterPro" id="IPR052444">
    <property type="entry name" value="Spz/Toll_ligand-like"/>
</dbReference>
<dbReference type="PANTHER" id="PTHR23199">
    <property type="entry name" value="NEUROTROPHIN 1-RELATED"/>
    <property type="match status" value="1"/>
</dbReference>
<organism evidence="6">
    <name type="scientific">Photinus pyralis</name>
    <name type="common">Common eastern firefly</name>
    <name type="synonym">Lampyris pyralis</name>
    <dbReference type="NCBI Taxonomy" id="7054"/>
    <lineage>
        <taxon>Eukaryota</taxon>
        <taxon>Metazoa</taxon>
        <taxon>Ecdysozoa</taxon>
        <taxon>Arthropoda</taxon>
        <taxon>Hexapoda</taxon>
        <taxon>Insecta</taxon>
        <taxon>Pterygota</taxon>
        <taxon>Neoptera</taxon>
        <taxon>Endopterygota</taxon>
        <taxon>Coleoptera</taxon>
        <taxon>Polyphaga</taxon>
        <taxon>Elateriformia</taxon>
        <taxon>Elateroidea</taxon>
        <taxon>Lampyridae</taxon>
        <taxon>Lampyrinae</taxon>
        <taxon>Photinus</taxon>
    </lineage>
</organism>
<dbReference type="EMBL" id="VVIM01000009">
    <property type="protein sequence ID" value="KAB0793955.1"/>
    <property type="molecule type" value="Genomic_DNA"/>
</dbReference>
<dbReference type="FunFam" id="2.10.90.10:FF:000056">
    <property type="entry name" value="Protein spaetzle"/>
    <property type="match status" value="1"/>
</dbReference>
<reference evidence="6" key="1">
    <citation type="journal article" date="2016" name="Sci. Rep.">
        <title>Molecular characterization of firefly nuptial gifts: a multi-omics approach sheds light on postcopulatory sexual selection.</title>
        <authorList>
            <person name="Al-Wathiqui N."/>
            <person name="Fallon T.R."/>
            <person name="South A."/>
            <person name="Weng J.K."/>
            <person name="Lewis S.M."/>
        </authorList>
    </citation>
    <scope>NUCLEOTIDE SEQUENCE</scope>
</reference>
<name>A0A1Y1LWJ0_PHOPY</name>
<keyword evidence="1 4" id="KW-0732">Signal</keyword>
<dbReference type="InterPro" id="IPR029034">
    <property type="entry name" value="Cystine-knot_cytokine"/>
</dbReference>